<protein>
    <submittedName>
        <fullName evidence="2">Xre transcriptional regulator</fullName>
    </submittedName>
</protein>
<dbReference type="PROSITE" id="PS50943">
    <property type="entry name" value="HTH_CROC1"/>
    <property type="match status" value="1"/>
</dbReference>
<dbReference type="SUPFAM" id="SSF47413">
    <property type="entry name" value="lambda repressor-like DNA-binding domains"/>
    <property type="match status" value="1"/>
</dbReference>
<dbReference type="InterPro" id="IPR010982">
    <property type="entry name" value="Lambda_DNA-bd_dom_sf"/>
</dbReference>
<sequence>MFFPAQFDQTEPGRRSYCATKRTAHSMVRTSSKGTQTKGTDMTGNTTARTQAIELAERLREVAAWNVRLHLAKEGLEQQALCEAAGVTKATISARMNLDAAWDLNAIAAAAVTLGMPPAELLDDTLYDIVNSDDTNTGADKGASLVAALTSTLLARHIAGRCNPLKTKGSCRITMMATGAEAYPQRGCIRFILHIRTCNFFLQLRDRCQRGSKGESSFRYPVRFTGNTKPSRNYIEHCAAEKPRQYPAIPEDNVLSSPAHCCSCGRGGGT</sequence>
<dbReference type="CDD" id="cd00093">
    <property type="entry name" value="HTH_XRE"/>
    <property type="match status" value="1"/>
</dbReference>
<name>A0A4R0SUJ8_BIFLL</name>
<evidence type="ECO:0000313" key="3">
    <source>
        <dbReference type="Proteomes" id="UP000291881"/>
    </source>
</evidence>
<dbReference type="Proteomes" id="UP000291881">
    <property type="component" value="Unassembled WGS sequence"/>
</dbReference>
<accession>A0A4R0SUJ8</accession>
<organism evidence="2 3">
    <name type="scientific">Bifidobacterium longum subsp. longum</name>
    <dbReference type="NCBI Taxonomy" id="1679"/>
    <lineage>
        <taxon>Bacteria</taxon>
        <taxon>Bacillati</taxon>
        <taxon>Actinomycetota</taxon>
        <taxon>Actinomycetes</taxon>
        <taxon>Bifidobacteriales</taxon>
        <taxon>Bifidobacteriaceae</taxon>
        <taxon>Bifidobacterium</taxon>
    </lineage>
</organism>
<feature type="domain" description="HTH cro/C1-type" evidence="1">
    <location>
        <begin position="67"/>
        <end position="121"/>
    </location>
</feature>
<comment type="caution">
    <text evidence="2">The sequence shown here is derived from an EMBL/GenBank/DDBJ whole genome shotgun (WGS) entry which is preliminary data.</text>
</comment>
<dbReference type="Gene3D" id="1.10.260.40">
    <property type="entry name" value="lambda repressor-like DNA-binding domains"/>
    <property type="match status" value="1"/>
</dbReference>
<proteinExistence type="predicted"/>
<dbReference type="InterPro" id="IPR001387">
    <property type="entry name" value="Cro/C1-type_HTH"/>
</dbReference>
<dbReference type="AlphaFoldDB" id="A0A4R0SUJ8"/>
<gene>
    <name evidence="2" type="ORF">MCC10009_1001</name>
</gene>
<dbReference type="GO" id="GO:0003677">
    <property type="term" value="F:DNA binding"/>
    <property type="evidence" value="ECO:0007669"/>
    <property type="project" value="InterPro"/>
</dbReference>
<reference evidence="2 3" key="1">
    <citation type="journal article" date="2018" name="Sci. Rep.">
        <title>Genomic diversity and distribution of Bifidobacterium longum subsp. longum across the human lifespan.</title>
        <authorList>
            <person name="Odamaki T."/>
            <person name="Bottacini F."/>
            <person name="Kato K."/>
            <person name="Mitsuyama E."/>
            <person name="Yoshida K."/>
            <person name="Horigome A."/>
            <person name="Xiao J.Z."/>
            <person name="van Sinderen D."/>
        </authorList>
    </citation>
    <scope>NUCLEOTIDE SEQUENCE [LARGE SCALE GENOMIC DNA]</scope>
    <source>
        <strain evidence="2 3">MCC10009</strain>
    </source>
</reference>
<evidence type="ECO:0000259" key="1">
    <source>
        <dbReference type="PROSITE" id="PS50943"/>
    </source>
</evidence>
<evidence type="ECO:0000313" key="2">
    <source>
        <dbReference type="EMBL" id="TCD85894.1"/>
    </source>
</evidence>
<dbReference type="EMBL" id="SHPS01000020">
    <property type="protein sequence ID" value="TCD85894.1"/>
    <property type="molecule type" value="Genomic_DNA"/>
</dbReference>